<dbReference type="EMBL" id="WKKV01000004">
    <property type="protein sequence ID" value="MSE02582.1"/>
    <property type="molecule type" value="Genomic_DNA"/>
</dbReference>
<reference evidence="1" key="1">
    <citation type="submission" date="2019-11" db="EMBL/GenBank/DDBJ databases">
        <title>Draft Genome Sequence of Plant Growth-Promoting Rhizosphere-Associated Bacteria.</title>
        <authorList>
            <person name="Vasilyev I.Y."/>
            <person name="Radchenko V."/>
            <person name="Ilnitskaya E.V."/>
        </authorList>
    </citation>
    <scope>NUCLEOTIDE SEQUENCE</scope>
    <source>
        <strain evidence="1">VRA_517_n</strain>
    </source>
</reference>
<dbReference type="RefSeq" id="WP_069448817.1">
    <property type="nucleotide sequence ID" value="NZ_CP022654.2"/>
</dbReference>
<protein>
    <recommendedName>
        <fullName evidence="2">Uracil-DNA glycosylase-like domain-containing protein</fullName>
    </recommendedName>
</protein>
<organism evidence="1">
    <name type="scientific">Bacillus velezensis</name>
    <dbReference type="NCBI Taxonomy" id="492670"/>
    <lineage>
        <taxon>Bacteria</taxon>
        <taxon>Bacillati</taxon>
        <taxon>Bacillota</taxon>
        <taxon>Bacilli</taxon>
        <taxon>Bacillales</taxon>
        <taxon>Bacillaceae</taxon>
        <taxon>Bacillus</taxon>
        <taxon>Bacillus amyloliquefaciens group</taxon>
    </lineage>
</organism>
<dbReference type="AlphaFoldDB" id="A0A6A8LI22"/>
<evidence type="ECO:0008006" key="2">
    <source>
        <dbReference type="Google" id="ProtNLM"/>
    </source>
</evidence>
<evidence type="ECO:0000313" key="1">
    <source>
        <dbReference type="EMBL" id="MSE02582.1"/>
    </source>
</evidence>
<accession>A0A6A8LI22</accession>
<sequence>MICDRERLAHFLQQLKALSSSGGFTKSDLLTSEFHLAKDGDLDMYYSPHNEYINPHAAVVISGITPGFFQMQRAYKAAAQLLKNGESLEVIAYETKKAAGLSGSMRQHIIEMLNECGLPAALHVEDSSRFFDSKRELLHTTSVIKHPVFYKQKNYTGHRPAISRSALLSRYALTCFPDEIEMMKKDILLIPLGKAAESACRTLKKNGRMGHAVILEGFPHPSGANGHRFKQFHENKQSLREQIQRFAGFLHQP</sequence>
<comment type="caution">
    <text evidence="1">The sequence shown here is derived from an EMBL/GenBank/DDBJ whole genome shotgun (WGS) entry which is preliminary data.</text>
</comment>
<proteinExistence type="predicted"/>
<name>A0A6A8LI22_BACVE</name>
<gene>
    <name evidence="1" type="ORF">GKC39_10955</name>
</gene>